<keyword evidence="3" id="KW-1185">Reference proteome</keyword>
<accession>A0A484BB55</accession>
<sequence length="133" mass="14141">MLITIIVNPIVISRIIIRIVNVIIVFRACRLATVREVPLHQSASMLPAALVRAFCCHLSTSIAISSFICPMAQQSGGSSVCGVRGGTGWVDCVVQKVAFVCTFPEARSTQISLAPPCVVWFLVALPGGQLCTA</sequence>
<organism evidence="2 3">
    <name type="scientific">Drosophila navojoa</name>
    <name type="common">Fruit fly</name>
    <dbReference type="NCBI Taxonomy" id="7232"/>
    <lineage>
        <taxon>Eukaryota</taxon>
        <taxon>Metazoa</taxon>
        <taxon>Ecdysozoa</taxon>
        <taxon>Arthropoda</taxon>
        <taxon>Hexapoda</taxon>
        <taxon>Insecta</taxon>
        <taxon>Pterygota</taxon>
        <taxon>Neoptera</taxon>
        <taxon>Endopterygota</taxon>
        <taxon>Diptera</taxon>
        <taxon>Brachycera</taxon>
        <taxon>Muscomorpha</taxon>
        <taxon>Ephydroidea</taxon>
        <taxon>Drosophilidae</taxon>
        <taxon>Drosophila</taxon>
    </lineage>
</organism>
<dbReference type="AlphaFoldDB" id="A0A484BB55"/>
<reference evidence="2 3" key="1">
    <citation type="journal article" date="2019" name="J. Hered.">
        <title>An Improved Genome Assembly for Drosophila navojoa, the Basal Species in the mojavensis Cluster.</title>
        <authorList>
            <person name="Vanderlinde T."/>
            <person name="Dupim E.G."/>
            <person name="Nazario-Yepiz N.O."/>
            <person name="Carvalho A.B."/>
        </authorList>
    </citation>
    <scope>NUCLEOTIDE SEQUENCE [LARGE SCALE GENOMIC DNA]</scope>
    <source>
        <strain evidence="2">Navoj_Jal97</strain>
        <tissue evidence="2">Whole organism</tissue>
    </source>
</reference>
<keyword evidence="1" id="KW-1133">Transmembrane helix</keyword>
<dbReference type="EMBL" id="LSRL02000065">
    <property type="protein sequence ID" value="TDG46076.1"/>
    <property type="molecule type" value="Genomic_DNA"/>
</dbReference>
<proteinExistence type="predicted"/>
<gene>
    <name evidence="2" type="ORF">AWZ03_007525</name>
</gene>
<protein>
    <submittedName>
        <fullName evidence="2">Uncharacterized protein</fullName>
    </submittedName>
</protein>
<evidence type="ECO:0000313" key="2">
    <source>
        <dbReference type="EMBL" id="TDG46076.1"/>
    </source>
</evidence>
<keyword evidence="1" id="KW-0812">Transmembrane</keyword>
<evidence type="ECO:0000256" key="1">
    <source>
        <dbReference type="SAM" id="Phobius"/>
    </source>
</evidence>
<evidence type="ECO:0000313" key="3">
    <source>
        <dbReference type="Proteomes" id="UP000295192"/>
    </source>
</evidence>
<comment type="caution">
    <text evidence="2">The sequence shown here is derived from an EMBL/GenBank/DDBJ whole genome shotgun (WGS) entry which is preliminary data.</text>
</comment>
<feature type="transmembrane region" description="Helical" evidence="1">
    <location>
        <begin position="6"/>
        <end position="26"/>
    </location>
</feature>
<name>A0A484BB55_DRONA</name>
<dbReference type="Proteomes" id="UP000295192">
    <property type="component" value="Unassembled WGS sequence"/>
</dbReference>
<keyword evidence="1" id="KW-0472">Membrane</keyword>